<dbReference type="Proteomes" id="UP001218218">
    <property type="component" value="Unassembled WGS sequence"/>
</dbReference>
<comment type="caution">
    <text evidence="2">The sequence shown here is derived from an EMBL/GenBank/DDBJ whole genome shotgun (WGS) entry which is preliminary data.</text>
</comment>
<evidence type="ECO:0000313" key="2">
    <source>
        <dbReference type="EMBL" id="KAJ7333375.1"/>
    </source>
</evidence>
<keyword evidence="3" id="KW-1185">Reference proteome</keyword>
<reference evidence="2" key="1">
    <citation type="submission" date="2023-03" db="EMBL/GenBank/DDBJ databases">
        <title>Massive genome expansion in bonnet fungi (Mycena s.s.) driven by repeated elements and novel gene families across ecological guilds.</title>
        <authorList>
            <consortium name="Lawrence Berkeley National Laboratory"/>
            <person name="Harder C.B."/>
            <person name="Miyauchi S."/>
            <person name="Viragh M."/>
            <person name="Kuo A."/>
            <person name="Thoen E."/>
            <person name="Andreopoulos B."/>
            <person name="Lu D."/>
            <person name="Skrede I."/>
            <person name="Drula E."/>
            <person name="Henrissat B."/>
            <person name="Morin E."/>
            <person name="Kohler A."/>
            <person name="Barry K."/>
            <person name="LaButti K."/>
            <person name="Morin E."/>
            <person name="Salamov A."/>
            <person name="Lipzen A."/>
            <person name="Mereny Z."/>
            <person name="Hegedus B."/>
            <person name="Baldrian P."/>
            <person name="Stursova M."/>
            <person name="Weitz H."/>
            <person name="Taylor A."/>
            <person name="Grigoriev I.V."/>
            <person name="Nagy L.G."/>
            <person name="Martin F."/>
            <person name="Kauserud H."/>
        </authorList>
    </citation>
    <scope>NUCLEOTIDE SEQUENCE</scope>
    <source>
        <strain evidence="2">CBHHK002</strain>
    </source>
</reference>
<organism evidence="2 3">
    <name type="scientific">Mycena albidolilacea</name>
    <dbReference type="NCBI Taxonomy" id="1033008"/>
    <lineage>
        <taxon>Eukaryota</taxon>
        <taxon>Fungi</taxon>
        <taxon>Dikarya</taxon>
        <taxon>Basidiomycota</taxon>
        <taxon>Agaricomycotina</taxon>
        <taxon>Agaricomycetes</taxon>
        <taxon>Agaricomycetidae</taxon>
        <taxon>Agaricales</taxon>
        <taxon>Marasmiineae</taxon>
        <taxon>Mycenaceae</taxon>
        <taxon>Mycena</taxon>
    </lineage>
</organism>
<dbReference type="Gene3D" id="3.60.20.10">
    <property type="entry name" value="Glutamine Phosphoribosylpyrophosphate, subunit 1, domain 1"/>
    <property type="match status" value="1"/>
</dbReference>
<proteinExistence type="predicted"/>
<feature type="non-terminal residue" evidence="2">
    <location>
        <position position="1"/>
    </location>
</feature>
<dbReference type="AlphaFoldDB" id="A0AAD6ZPE2"/>
<evidence type="ECO:0000313" key="3">
    <source>
        <dbReference type="Proteomes" id="UP001218218"/>
    </source>
</evidence>
<sequence length="126" mass="13992">VKSALEEVAMVIGLQREVLERYDFQPSNLNALITDGTKLLVVRFCDHATEHPPSLYFSTTAGATLNRKHPGHPDAGHPHKIQLQNQEGGSGNGLRLWSNNKPPTAHASNTFGIYTEMRHRSSFTFI</sequence>
<protein>
    <submittedName>
        <fullName evidence="2">Uncharacterized protein</fullName>
    </submittedName>
</protein>
<dbReference type="EMBL" id="JARIHO010000034">
    <property type="protein sequence ID" value="KAJ7333375.1"/>
    <property type="molecule type" value="Genomic_DNA"/>
</dbReference>
<accession>A0AAD6ZPE2</accession>
<feature type="region of interest" description="Disordered" evidence="1">
    <location>
        <begin position="69"/>
        <end position="94"/>
    </location>
</feature>
<evidence type="ECO:0000256" key="1">
    <source>
        <dbReference type="SAM" id="MobiDB-lite"/>
    </source>
</evidence>
<name>A0AAD6ZPE2_9AGAR</name>
<gene>
    <name evidence="2" type="ORF">DFH08DRAFT_708188</name>
</gene>
<dbReference type="InterPro" id="IPR029055">
    <property type="entry name" value="Ntn_hydrolases_N"/>
</dbReference>